<dbReference type="PANTHER" id="PTHR47953">
    <property type="entry name" value="OS08G0105600 PROTEIN"/>
    <property type="match status" value="1"/>
</dbReference>
<dbReference type="CDD" id="cd11072">
    <property type="entry name" value="CYP71-like"/>
    <property type="match status" value="1"/>
</dbReference>
<gene>
    <name evidence="16" type="ORF">ACJIZ3_006078</name>
</gene>
<evidence type="ECO:0000256" key="7">
    <source>
        <dbReference type="ARBA" id="ARBA00022968"/>
    </source>
</evidence>
<evidence type="ECO:0000256" key="3">
    <source>
        <dbReference type="ARBA" id="ARBA00010617"/>
    </source>
</evidence>
<evidence type="ECO:0000256" key="14">
    <source>
        <dbReference type="RuleBase" id="RU000461"/>
    </source>
</evidence>
<dbReference type="GO" id="GO:0004497">
    <property type="term" value="F:monooxygenase activity"/>
    <property type="evidence" value="ECO:0007669"/>
    <property type="project" value="UniProtKB-KW"/>
</dbReference>
<dbReference type="Gene3D" id="1.10.630.10">
    <property type="entry name" value="Cytochrome P450"/>
    <property type="match status" value="1"/>
</dbReference>
<comment type="similarity">
    <text evidence="3 14">Belongs to the cytochrome P450 family.</text>
</comment>
<keyword evidence="6 13" id="KW-0479">Metal-binding</keyword>
<accession>A0ABD3S6U3</accession>
<evidence type="ECO:0000256" key="4">
    <source>
        <dbReference type="ARBA" id="ARBA00022617"/>
    </source>
</evidence>
<keyword evidence="11 14" id="KW-0503">Monooxygenase</keyword>
<comment type="subcellular location">
    <subcellularLocation>
        <location evidence="2">Membrane</location>
        <topology evidence="2">Single-pass type II membrane protein</topology>
    </subcellularLocation>
</comment>
<feature type="binding site" description="axial binding residue" evidence="13">
    <location>
        <position position="449"/>
    </location>
    <ligand>
        <name>heme</name>
        <dbReference type="ChEBI" id="CHEBI:30413"/>
    </ligand>
    <ligandPart>
        <name>Fe</name>
        <dbReference type="ChEBI" id="CHEBI:18248"/>
    </ligandPart>
</feature>
<name>A0ABD3S6U3_9LAMI</name>
<keyword evidence="9 14" id="KW-0560">Oxidoreductase</keyword>
<sequence>MDVDIWTFTILLSCFLISYMILKLIIGSSKTNNSNLNLPPGPRKLPLIGNLHLLAFSHTPHRILRDLATKYGPIILLQLGEISTIVVSSPETAKQVMKTHDLVFASRPSLLTPEIICYGNTAIAFTPYGAYWRQLRKLCTLELLSTKRVNTFRPIREEEFLNLCNQIASNVGSTINLTEMVGLTAYDITSRATLGKKTGEQAKFISMIREVIKYMGGMHIADVYPSIKMFRWISGLKIKLQKLHKITDGIIGNIIIEHKLHAKSITDHENKEHHEDLLDVLLKLQESGLELPLTTDNIKSVLVETFSAGNETSGTTFIWAMSEMLKNPKILENAQNEVRHVFDGKGYVEESGLDELKYIKAVVKEALRLHPPLPLLLPRESRERCKIDGYEIPAKTRVLVNAWAINRDPKYWKDAESFKPERFLDDNISVDYKGNDFKYIPFGAGRRICPGLAFGLANVELPIAMLLYHFDWILPNEMKPEDVDMTEAFGVTVRTKTDLYAIPVVTRPLPINSN</sequence>
<dbReference type="SUPFAM" id="SSF48264">
    <property type="entry name" value="Cytochrome P450"/>
    <property type="match status" value="1"/>
</dbReference>
<evidence type="ECO:0000256" key="5">
    <source>
        <dbReference type="ARBA" id="ARBA00022692"/>
    </source>
</evidence>
<keyword evidence="7" id="KW-0735">Signal-anchor</keyword>
<comment type="caution">
    <text evidence="16">The sequence shown here is derived from an EMBL/GenBank/DDBJ whole genome shotgun (WGS) entry which is preliminary data.</text>
</comment>
<evidence type="ECO:0000256" key="13">
    <source>
        <dbReference type="PIRSR" id="PIRSR602401-1"/>
    </source>
</evidence>
<evidence type="ECO:0000256" key="12">
    <source>
        <dbReference type="ARBA" id="ARBA00023136"/>
    </source>
</evidence>
<evidence type="ECO:0000256" key="6">
    <source>
        <dbReference type="ARBA" id="ARBA00022723"/>
    </source>
</evidence>
<dbReference type="InterPro" id="IPR036396">
    <property type="entry name" value="Cyt_P450_sf"/>
</dbReference>
<evidence type="ECO:0000256" key="9">
    <source>
        <dbReference type="ARBA" id="ARBA00023002"/>
    </source>
</evidence>
<protein>
    <recommendedName>
        <fullName evidence="18">Cytochrome P450</fullName>
    </recommendedName>
</protein>
<reference evidence="16 17" key="1">
    <citation type="submission" date="2024-12" db="EMBL/GenBank/DDBJ databases">
        <title>The unique morphological basis and parallel evolutionary history of personate flowers in Penstemon.</title>
        <authorList>
            <person name="Depatie T.H."/>
            <person name="Wessinger C.A."/>
        </authorList>
    </citation>
    <scope>NUCLEOTIDE SEQUENCE [LARGE SCALE GENOMIC DNA]</scope>
    <source>
        <strain evidence="16">WTNN_2</strain>
        <tissue evidence="16">Leaf</tissue>
    </source>
</reference>
<dbReference type="InterPro" id="IPR017972">
    <property type="entry name" value="Cyt_P450_CS"/>
</dbReference>
<evidence type="ECO:0000313" key="17">
    <source>
        <dbReference type="Proteomes" id="UP001634393"/>
    </source>
</evidence>
<evidence type="ECO:0000313" key="16">
    <source>
        <dbReference type="EMBL" id="KAL3820173.1"/>
    </source>
</evidence>
<dbReference type="PROSITE" id="PS00086">
    <property type="entry name" value="CYTOCHROME_P450"/>
    <property type="match status" value="1"/>
</dbReference>
<keyword evidence="17" id="KW-1185">Reference proteome</keyword>
<keyword evidence="10 13" id="KW-0408">Iron</keyword>
<evidence type="ECO:0000256" key="15">
    <source>
        <dbReference type="SAM" id="Phobius"/>
    </source>
</evidence>
<dbReference type="EMBL" id="JBJXBP010000007">
    <property type="protein sequence ID" value="KAL3820173.1"/>
    <property type="molecule type" value="Genomic_DNA"/>
</dbReference>
<dbReference type="InterPro" id="IPR052306">
    <property type="entry name" value="CYP450_71D"/>
</dbReference>
<dbReference type="Proteomes" id="UP001634393">
    <property type="component" value="Unassembled WGS sequence"/>
</dbReference>
<dbReference type="InterPro" id="IPR001128">
    <property type="entry name" value="Cyt_P450"/>
</dbReference>
<evidence type="ECO:0000256" key="11">
    <source>
        <dbReference type="ARBA" id="ARBA00023033"/>
    </source>
</evidence>
<keyword evidence="8 15" id="KW-1133">Transmembrane helix</keyword>
<keyword evidence="5 15" id="KW-0812">Transmembrane</keyword>
<dbReference type="PRINTS" id="PR00463">
    <property type="entry name" value="EP450I"/>
</dbReference>
<evidence type="ECO:0000256" key="2">
    <source>
        <dbReference type="ARBA" id="ARBA00004606"/>
    </source>
</evidence>
<evidence type="ECO:0000256" key="8">
    <source>
        <dbReference type="ARBA" id="ARBA00022989"/>
    </source>
</evidence>
<dbReference type="AlphaFoldDB" id="A0ABD3S6U3"/>
<dbReference type="GO" id="GO:0046872">
    <property type="term" value="F:metal ion binding"/>
    <property type="evidence" value="ECO:0007669"/>
    <property type="project" value="UniProtKB-KW"/>
</dbReference>
<evidence type="ECO:0008006" key="18">
    <source>
        <dbReference type="Google" id="ProtNLM"/>
    </source>
</evidence>
<dbReference type="GO" id="GO:0016020">
    <property type="term" value="C:membrane"/>
    <property type="evidence" value="ECO:0007669"/>
    <property type="project" value="UniProtKB-SubCell"/>
</dbReference>
<keyword evidence="12 15" id="KW-0472">Membrane</keyword>
<dbReference type="InterPro" id="IPR002401">
    <property type="entry name" value="Cyt_P450_E_grp-I"/>
</dbReference>
<keyword evidence="4 13" id="KW-0349">Heme</keyword>
<comment type="cofactor">
    <cofactor evidence="1 13">
        <name>heme</name>
        <dbReference type="ChEBI" id="CHEBI:30413"/>
    </cofactor>
</comment>
<dbReference type="Pfam" id="PF00067">
    <property type="entry name" value="p450"/>
    <property type="match status" value="1"/>
</dbReference>
<evidence type="ECO:0000256" key="10">
    <source>
        <dbReference type="ARBA" id="ARBA00023004"/>
    </source>
</evidence>
<dbReference type="PANTHER" id="PTHR47953:SF19">
    <property type="entry name" value="OS06G0641600 PROTEIN"/>
    <property type="match status" value="1"/>
</dbReference>
<proteinExistence type="inferred from homology"/>
<dbReference type="PRINTS" id="PR00385">
    <property type="entry name" value="P450"/>
</dbReference>
<organism evidence="16 17">
    <name type="scientific">Penstemon smallii</name>
    <dbReference type="NCBI Taxonomy" id="265156"/>
    <lineage>
        <taxon>Eukaryota</taxon>
        <taxon>Viridiplantae</taxon>
        <taxon>Streptophyta</taxon>
        <taxon>Embryophyta</taxon>
        <taxon>Tracheophyta</taxon>
        <taxon>Spermatophyta</taxon>
        <taxon>Magnoliopsida</taxon>
        <taxon>eudicotyledons</taxon>
        <taxon>Gunneridae</taxon>
        <taxon>Pentapetalae</taxon>
        <taxon>asterids</taxon>
        <taxon>lamiids</taxon>
        <taxon>Lamiales</taxon>
        <taxon>Plantaginaceae</taxon>
        <taxon>Cheloneae</taxon>
        <taxon>Penstemon</taxon>
    </lineage>
</organism>
<feature type="transmembrane region" description="Helical" evidence="15">
    <location>
        <begin position="6"/>
        <end position="26"/>
    </location>
</feature>
<dbReference type="FunFam" id="1.10.630.10:FF:000008">
    <property type="entry name" value="Cytochrome P450 71D8"/>
    <property type="match status" value="1"/>
</dbReference>
<evidence type="ECO:0000256" key="1">
    <source>
        <dbReference type="ARBA" id="ARBA00001971"/>
    </source>
</evidence>